<sequence>MEIKQDYKYYHMYKVLFILITILLVSCENKQTKNSNEKSKKAFVELVTPNSLVDEYKELKLSRLADSVWYVPLETNKDLLLGDIGTQGSCKYVQNSFYIYDGQQGCIYVFSSDGKFQNRIGKIGQGANEIFQFLDYTTDGKLVYVADFGNKLHRYKKDGTYLGHVDLPKQAYKLMYISEDKIGCYITDNQFDNSNNAYSWLIVNAMGDSVSCRKTFKVRESENSSSLNHYVLHDFSVEYPLAYKEAFNDSLYYFDLDGNIRAYGYIDLGIHKINPSLSFDEVLKQGHAIRLSRIYDTPHYLLAKGRCFCIKDKMTCFVWNKDTNDFFCLQDFNITNDLGGPDFQPLSCAYPGLLIGLAEPADCPQGFIKQYNMKLDDNPVLVMVKCKQQ</sequence>
<gene>
    <name evidence="1" type="ORF">JCM6292_3215</name>
</gene>
<evidence type="ECO:0000313" key="2">
    <source>
        <dbReference type="Proteomes" id="UP000018861"/>
    </source>
</evidence>
<dbReference type="Pfam" id="PF17170">
    <property type="entry name" value="DUF5128"/>
    <property type="match status" value="1"/>
</dbReference>
<accession>W4PC30</accession>
<comment type="caution">
    <text evidence="1">The sequence shown here is derived from an EMBL/GenBank/DDBJ whole genome shotgun (WGS) entry which is preliminary data.</text>
</comment>
<proteinExistence type="predicted"/>
<dbReference type="Proteomes" id="UP000018861">
    <property type="component" value="Unassembled WGS sequence"/>
</dbReference>
<evidence type="ECO:0000313" key="1">
    <source>
        <dbReference type="EMBL" id="GAE16734.1"/>
    </source>
</evidence>
<dbReference type="EMBL" id="BAIQ01000042">
    <property type="protein sequence ID" value="GAE16734.1"/>
    <property type="molecule type" value="Genomic_DNA"/>
</dbReference>
<dbReference type="SUPFAM" id="SSF101898">
    <property type="entry name" value="NHL repeat"/>
    <property type="match status" value="1"/>
</dbReference>
<dbReference type="InterPro" id="IPR011042">
    <property type="entry name" value="6-blade_b-propeller_TolB-like"/>
</dbReference>
<reference evidence="1 2" key="1">
    <citation type="journal article" date="2014" name="Genome Announc.">
        <title>Draft Genome Sequences of Three Strains of Bacteroides pyogenes Isolated from a Cat and Swine.</title>
        <authorList>
            <person name="Sakamoto M."/>
            <person name="Oshima K."/>
            <person name="Suda W."/>
            <person name="Kitamura K."/>
            <person name="Iida T."/>
            <person name="Hattori M."/>
            <person name="Ohkuma M."/>
        </authorList>
    </citation>
    <scope>NUCLEOTIDE SEQUENCE [LARGE SCALE GENOMIC DNA]</scope>
    <source>
        <strain evidence="1 2">JCM 6292</strain>
    </source>
</reference>
<evidence type="ECO:0008006" key="3">
    <source>
        <dbReference type="Google" id="ProtNLM"/>
    </source>
</evidence>
<protein>
    <recommendedName>
        <fullName evidence="3">6-bladed beta-propeller</fullName>
    </recommendedName>
</protein>
<dbReference type="PROSITE" id="PS51257">
    <property type="entry name" value="PROKAR_LIPOPROTEIN"/>
    <property type="match status" value="1"/>
</dbReference>
<organism evidence="1 2">
    <name type="scientific">Bacteroides pyogenes JCM 6292</name>
    <dbReference type="NCBI Taxonomy" id="1235809"/>
    <lineage>
        <taxon>Bacteria</taxon>
        <taxon>Pseudomonadati</taxon>
        <taxon>Bacteroidota</taxon>
        <taxon>Bacteroidia</taxon>
        <taxon>Bacteroidales</taxon>
        <taxon>Bacteroidaceae</taxon>
        <taxon>Bacteroides</taxon>
    </lineage>
</organism>
<dbReference type="Gene3D" id="2.120.10.30">
    <property type="entry name" value="TolB, C-terminal domain"/>
    <property type="match status" value="1"/>
</dbReference>
<name>W4PC30_9BACE</name>
<dbReference type="AlphaFoldDB" id="W4PC30"/>